<evidence type="ECO:0000256" key="1">
    <source>
        <dbReference type="SAM" id="Phobius"/>
    </source>
</evidence>
<evidence type="ECO:0008006" key="4">
    <source>
        <dbReference type="Google" id="ProtNLM"/>
    </source>
</evidence>
<dbReference type="Proteomes" id="UP000700908">
    <property type="component" value="Unassembled WGS sequence"/>
</dbReference>
<keyword evidence="3" id="KW-1185">Reference proteome</keyword>
<sequence>MRSSTHKLTSPASLAFRIAVTVCFFATFYIRATCQYVGYDVGFTDYGLRLEGLWLDDYLLYGSIIALLLYGTWRERVPVRALIMQVIAVGAMFFDDPYSLIGWWYPGYPKNYIDNSSLMITEYTQPAFWAVRAIELGIIVACIIRCLVVRQRQYRGAHAA</sequence>
<feature type="transmembrane region" description="Helical" evidence="1">
    <location>
        <begin position="82"/>
        <end position="106"/>
    </location>
</feature>
<feature type="transmembrane region" description="Helical" evidence="1">
    <location>
        <begin position="52"/>
        <end position="70"/>
    </location>
</feature>
<keyword evidence="1" id="KW-0812">Transmembrane</keyword>
<comment type="caution">
    <text evidence="2">The sequence shown here is derived from an EMBL/GenBank/DDBJ whole genome shotgun (WGS) entry which is preliminary data.</text>
</comment>
<keyword evidence="1" id="KW-0472">Membrane</keyword>
<dbReference type="EMBL" id="JAIMFO010000006">
    <property type="protein sequence ID" value="MBY4797696.1"/>
    <property type="molecule type" value="Genomic_DNA"/>
</dbReference>
<dbReference type="RefSeq" id="WP_222199414.1">
    <property type="nucleotide sequence ID" value="NZ_JAIMFO010000006.1"/>
</dbReference>
<protein>
    <recommendedName>
        <fullName evidence="4">DUF2809 domain-containing protein</fullName>
    </recommendedName>
</protein>
<reference evidence="2 3" key="1">
    <citation type="submission" date="2021-08" db="EMBL/GenBank/DDBJ databases">
        <title>Collinsella faecalis sp. nov. isolated from swine faeces.</title>
        <authorList>
            <person name="Oh B.S."/>
            <person name="Lee J.H."/>
        </authorList>
    </citation>
    <scope>NUCLEOTIDE SEQUENCE [LARGE SCALE GENOMIC DNA]</scope>
    <source>
        <strain evidence="2 3">AGMB00827</strain>
    </source>
</reference>
<accession>A0ABS7MK01</accession>
<evidence type="ECO:0000313" key="3">
    <source>
        <dbReference type="Proteomes" id="UP000700908"/>
    </source>
</evidence>
<keyword evidence="1" id="KW-1133">Transmembrane helix</keyword>
<organism evidence="2 3">
    <name type="scientific">Collinsella ureilytica</name>
    <dbReference type="NCBI Taxonomy" id="2869515"/>
    <lineage>
        <taxon>Bacteria</taxon>
        <taxon>Bacillati</taxon>
        <taxon>Actinomycetota</taxon>
        <taxon>Coriobacteriia</taxon>
        <taxon>Coriobacteriales</taxon>
        <taxon>Coriobacteriaceae</taxon>
        <taxon>Collinsella</taxon>
    </lineage>
</organism>
<evidence type="ECO:0000313" key="2">
    <source>
        <dbReference type="EMBL" id="MBY4797696.1"/>
    </source>
</evidence>
<proteinExistence type="predicted"/>
<gene>
    <name evidence="2" type="ORF">K6V98_04915</name>
</gene>
<feature type="transmembrane region" description="Helical" evidence="1">
    <location>
        <begin position="126"/>
        <end position="148"/>
    </location>
</feature>
<feature type="transmembrane region" description="Helical" evidence="1">
    <location>
        <begin position="12"/>
        <end position="32"/>
    </location>
</feature>
<name>A0ABS7MK01_9ACTN</name>